<evidence type="ECO:0000313" key="6">
    <source>
        <dbReference type="Proteomes" id="UP000035740"/>
    </source>
</evidence>
<dbReference type="GO" id="GO:1902387">
    <property type="term" value="F:ceramide 1-phosphate binding"/>
    <property type="evidence" value="ECO:0007669"/>
    <property type="project" value="TreeGrafter"/>
</dbReference>
<comment type="similarity">
    <text evidence="1">Belongs to the GLTP family.</text>
</comment>
<dbReference type="SUPFAM" id="SSF110004">
    <property type="entry name" value="Glycolipid transfer protein, GLTP"/>
    <property type="match status" value="1"/>
</dbReference>
<dbReference type="Gene3D" id="1.10.3520.10">
    <property type="entry name" value="Glycolipid transfer protein"/>
    <property type="match status" value="1"/>
</dbReference>
<accession>A0A0J8B4A6</accession>
<dbReference type="Pfam" id="PF08718">
    <property type="entry name" value="GLTP"/>
    <property type="match status" value="1"/>
</dbReference>
<evidence type="ECO:0000259" key="4">
    <source>
        <dbReference type="Pfam" id="PF08718"/>
    </source>
</evidence>
<evidence type="ECO:0000256" key="1">
    <source>
        <dbReference type="ARBA" id="ARBA00007148"/>
    </source>
</evidence>
<keyword evidence="6" id="KW-1185">Reference proteome</keyword>
<sequence length="205" mass="22877">MVENGGEKPLKKMSEAFNDLAITVNSQDLHLQLAPFCHACSLVSPLLSFLGIAFMFAEMDYVNKVNDLAETSNSITTLQALIDQDIQANTVRKLGSHTRNLLRVKRSLDMIKVLFEKMIATKGDSLEEAAFDAYTQVFEQHHGAAIRKAVGDGMYALPTRPQLMSKLNEDENSACILMQNYITSSTAVIRYVEKLFLSNELGLNW</sequence>
<gene>
    <name evidence="5" type="ORF">BVRB_004550</name>
</gene>
<dbReference type="OrthoDB" id="116883at2759"/>
<name>A0A0J8B4A6_BETVV</name>
<dbReference type="FunFam" id="1.10.3520.10:FF:000005">
    <property type="entry name" value="Accelerated cell death 11"/>
    <property type="match status" value="1"/>
</dbReference>
<dbReference type="GO" id="GO:1902388">
    <property type="term" value="F:ceramide 1-phosphate transfer activity"/>
    <property type="evidence" value="ECO:0007669"/>
    <property type="project" value="TreeGrafter"/>
</dbReference>
<dbReference type="InterPro" id="IPR014830">
    <property type="entry name" value="Glycolipid_transfer_prot_dom"/>
</dbReference>
<dbReference type="eggNOG" id="KOG4189">
    <property type="taxonomic scope" value="Eukaryota"/>
</dbReference>
<protein>
    <recommendedName>
        <fullName evidence="4">Glycolipid transfer protein domain-containing protein</fullName>
    </recommendedName>
</protein>
<evidence type="ECO:0000256" key="3">
    <source>
        <dbReference type="ARBA" id="ARBA00023055"/>
    </source>
</evidence>
<dbReference type="KEGG" id="bvg:104883929"/>
<dbReference type="EMBL" id="KQ090432">
    <property type="protein sequence ID" value="KMS95831.1"/>
    <property type="molecule type" value="Genomic_DNA"/>
</dbReference>
<dbReference type="PANTHER" id="PTHR10219:SF43">
    <property type="entry name" value="GLYCOLIPID TRANSFER PROTEIN DOMAIN-CONTAINING PROTEIN"/>
    <property type="match status" value="1"/>
</dbReference>
<dbReference type="OMA" id="KVAHIQV"/>
<dbReference type="InterPro" id="IPR036497">
    <property type="entry name" value="GLTP_sf"/>
</dbReference>
<evidence type="ECO:0000256" key="2">
    <source>
        <dbReference type="ARBA" id="ARBA00022448"/>
    </source>
</evidence>
<feature type="domain" description="Glycolipid transfer protein" evidence="4">
    <location>
        <begin position="32"/>
        <end position="169"/>
    </location>
</feature>
<evidence type="ECO:0000313" key="5">
    <source>
        <dbReference type="EMBL" id="KMS95831.1"/>
    </source>
</evidence>
<dbReference type="Proteomes" id="UP000035740">
    <property type="component" value="Unassembled WGS sequence"/>
</dbReference>
<keyword evidence="3" id="KW-0445">Lipid transport</keyword>
<dbReference type="AlphaFoldDB" id="A0A0J8B4A6"/>
<dbReference type="GO" id="GO:0005829">
    <property type="term" value="C:cytosol"/>
    <property type="evidence" value="ECO:0007669"/>
    <property type="project" value="TreeGrafter"/>
</dbReference>
<reference evidence="5 6" key="1">
    <citation type="journal article" date="2014" name="Nature">
        <title>The genome of the recently domesticated crop plant sugar beet (Beta vulgaris).</title>
        <authorList>
            <person name="Dohm J.C."/>
            <person name="Minoche A.E."/>
            <person name="Holtgrawe D."/>
            <person name="Capella-Gutierrez S."/>
            <person name="Zakrzewski F."/>
            <person name="Tafer H."/>
            <person name="Rupp O."/>
            <person name="Sorensen T.R."/>
            <person name="Stracke R."/>
            <person name="Reinhardt R."/>
            <person name="Goesmann A."/>
            <person name="Kraft T."/>
            <person name="Schulz B."/>
            <person name="Stadler P.F."/>
            <person name="Schmidt T."/>
            <person name="Gabaldon T."/>
            <person name="Lehrach H."/>
            <person name="Weisshaar B."/>
            <person name="Himmelbauer H."/>
        </authorList>
    </citation>
    <scope>NUCLEOTIDE SEQUENCE [LARGE SCALE GENOMIC DNA]</scope>
    <source>
        <tissue evidence="5">Taproot</tissue>
    </source>
</reference>
<dbReference type="GO" id="GO:0016020">
    <property type="term" value="C:membrane"/>
    <property type="evidence" value="ECO:0007669"/>
    <property type="project" value="TreeGrafter"/>
</dbReference>
<dbReference type="PANTHER" id="PTHR10219">
    <property type="entry name" value="GLYCOLIPID TRANSFER PROTEIN-RELATED"/>
    <property type="match status" value="1"/>
</dbReference>
<keyword evidence="2" id="KW-0813">Transport</keyword>
<organism evidence="5 6">
    <name type="scientific">Beta vulgaris subsp. vulgaris</name>
    <name type="common">Beet</name>
    <dbReference type="NCBI Taxonomy" id="3555"/>
    <lineage>
        <taxon>Eukaryota</taxon>
        <taxon>Viridiplantae</taxon>
        <taxon>Streptophyta</taxon>
        <taxon>Embryophyta</taxon>
        <taxon>Tracheophyta</taxon>
        <taxon>Spermatophyta</taxon>
        <taxon>Magnoliopsida</taxon>
        <taxon>eudicotyledons</taxon>
        <taxon>Gunneridae</taxon>
        <taxon>Pentapetalae</taxon>
        <taxon>Caryophyllales</taxon>
        <taxon>Chenopodiaceae</taxon>
        <taxon>Betoideae</taxon>
        <taxon>Beta</taxon>
    </lineage>
</organism>
<proteinExistence type="inferred from homology"/>
<dbReference type="Gramene" id="KMS95831">
    <property type="protein sequence ID" value="KMS95831"/>
    <property type="gene ID" value="BVRB_004550"/>
</dbReference>